<name>A0A0S4J043_BODSA</name>
<sequence>MRCAKCDVYCRSKSALDSHICEKKAQKFPKKHPRASSDSSDASSTSSSEGSISPSEKKYRKSNVKKHKDAPSEDSSTSMSSSESPEKRRKKSRHSLDSSSSEETARPSKRKRRTDTNARRTEESSESESTSSADGFTEDLDVLSHILPCCWRSLDSLKRAAKEWREEVDRKVEGQANNWVRKRTRHTMNMMVDLFDDNKRHIKHFHRPSPAAQRNFFAALELYVKVRGVEEAVLENALGQLSSRVRRSRKILRTVRKLLQSATVTNNNHNNYNKRGSRFSRRPPIRPRPPPEAPRTPGQGQPKGNSKG</sequence>
<feature type="compositionally biased region" description="Basic residues" evidence="1">
    <location>
        <begin position="58"/>
        <end position="68"/>
    </location>
</feature>
<feature type="region of interest" description="Disordered" evidence="1">
    <location>
        <begin position="24"/>
        <end position="134"/>
    </location>
</feature>
<feature type="compositionally biased region" description="Low complexity" evidence="1">
    <location>
        <begin position="73"/>
        <end position="83"/>
    </location>
</feature>
<feature type="compositionally biased region" description="Basic and acidic residues" evidence="1">
    <location>
        <begin position="114"/>
        <end position="123"/>
    </location>
</feature>
<reference evidence="3" key="1">
    <citation type="submission" date="2015-09" db="EMBL/GenBank/DDBJ databases">
        <authorList>
            <consortium name="Pathogen Informatics"/>
        </authorList>
    </citation>
    <scope>NUCLEOTIDE SEQUENCE [LARGE SCALE GENOMIC DNA]</scope>
    <source>
        <strain evidence="3">Lake Konstanz</strain>
    </source>
</reference>
<feature type="compositionally biased region" description="Basic residues" evidence="1">
    <location>
        <begin position="275"/>
        <end position="285"/>
    </location>
</feature>
<evidence type="ECO:0000256" key="1">
    <source>
        <dbReference type="SAM" id="MobiDB-lite"/>
    </source>
</evidence>
<dbReference type="Proteomes" id="UP000051952">
    <property type="component" value="Unassembled WGS sequence"/>
</dbReference>
<organism evidence="2 3">
    <name type="scientific">Bodo saltans</name>
    <name type="common">Flagellated protozoan</name>
    <dbReference type="NCBI Taxonomy" id="75058"/>
    <lineage>
        <taxon>Eukaryota</taxon>
        <taxon>Discoba</taxon>
        <taxon>Euglenozoa</taxon>
        <taxon>Kinetoplastea</taxon>
        <taxon>Metakinetoplastina</taxon>
        <taxon>Eubodonida</taxon>
        <taxon>Bodonidae</taxon>
        <taxon>Bodo</taxon>
    </lineage>
</organism>
<evidence type="ECO:0000313" key="2">
    <source>
        <dbReference type="EMBL" id="CUG33538.1"/>
    </source>
</evidence>
<feature type="non-terminal residue" evidence="2">
    <location>
        <position position="308"/>
    </location>
</feature>
<protein>
    <submittedName>
        <fullName evidence="2">Uncharacterized protein</fullName>
    </submittedName>
</protein>
<gene>
    <name evidence="2" type="ORF">BSAL_77865c</name>
</gene>
<feature type="region of interest" description="Disordered" evidence="1">
    <location>
        <begin position="266"/>
        <end position="308"/>
    </location>
</feature>
<dbReference type="VEuPathDB" id="TriTrypDB:BSAL_77865c"/>
<keyword evidence="3" id="KW-1185">Reference proteome</keyword>
<feature type="compositionally biased region" description="Polar residues" evidence="1">
    <location>
        <begin position="298"/>
        <end position="308"/>
    </location>
</feature>
<evidence type="ECO:0000313" key="3">
    <source>
        <dbReference type="Proteomes" id="UP000051952"/>
    </source>
</evidence>
<dbReference type="EMBL" id="CYKH01000756">
    <property type="protein sequence ID" value="CUG33538.1"/>
    <property type="molecule type" value="Genomic_DNA"/>
</dbReference>
<proteinExistence type="predicted"/>
<dbReference type="AlphaFoldDB" id="A0A0S4J043"/>
<feature type="compositionally biased region" description="Low complexity" evidence="1">
    <location>
        <begin position="36"/>
        <end position="54"/>
    </location>
</feature>
<accession>A0A0S4J043</accession>